<dbReference type="Pfam" id="PF12115">
    <property type="entry name" value="Salp15"/>
    <property type="match status" value="1"/>
</dbReference>
<keyword evidence="3 6" id="KW-0732">Signal</keyword>
<evidence type="ECO:0000256" key="2">
    <source>
        <dbReference type="ARBA" id="ARBA00022525"/>
    </source>
</evidence>
<evidence type="ECO:0000256" key="6">
    <source>
        <dbReference type="SAM" id="SignalP"/>
    </source>
</evidence>
<name>A0A1S5R123_IXOHO</name>
<evidence type="ECO:0000313" key="7">
    <source>
        <dbReference type="EMBL" id="ANA07190.1"/>
    </source>
</evidence>
<feature type="chain" id="PRO_5013386112" evidence="6">
    <location>
        <begin position="21"/>
        <end position="133"/>
    </location>
</feature>
<comment type="similarity">
    <text evidence="5">Belongs to the salp15 family.</text>
</comment>
<proteinExistence type="evidence at transcript level"/>
<evidence type="ECO:0000256" key="1">
    <source>
        <dbReference type="ARBA" id="ARBA00004613"/>
    </source>
</evidence>
<keyword evidence="2" id="KW-0964">Secreted</keyword>
<protein>
    <submittedName>
        <fullName evidence="7">Secreted salivary protein Salp15</fullName>
    </submittedName>
</protein>
<evidence type="ECO:0000256" key="5">
    <source>
        <dbReference type="ARBA" id="ARBA00034321"/>
    </source>
</evidence>
<organism evidence="7">
    <name type="scientific">Ixodes holocyclus</name>
    <name type="common">Australian paralysis tick</name>
    <dbReference type="NCBI Taxonomy" id="65647"/>
    <lineage>
        <taxon>Eukaryota</taxon>
        <taxon>Metazoa</taxon>
        <taxon>Ecdysozoa</taxon>
        <taxon>Arthropoda</taxon>
        <taxon>Chelicerata</taxon>
        <taxon>Arachnida</taxon>
        <taxon>Acari</taxon>
        <taxon>Parasitiformes</taxon>
        <taxon>Ixodida</taxon>
        <taxon>Ixodoidea</taxon>
        <taxon>Ixodidae</taxon>
        <taxon>Ixodinae</taxon>
        <taxon>Ixodes</taxon>
    </lineage>
</organism>
<dbReference type="EMBL" id="KU948301">
    <property type="protein sequence ID" value="ANA07190.1"/>
    <property type="molecule type" value="mRNA"/>
</dbReference>
<feature type="signal peptide" evidence="6">
    <location>
        <begin position="1"/>
        <end position="20"/>
    </location>
</feature>
<evidence type="ECO:0000256" key="3">
    <source>
        <dbReference type="ARBA" id="ARBA00022729"/>
    </source>
</evidence>
<dbReference type="InterPro" id="IPR021971">
    <property type="entry name" value="Salp15"/>
</dbReference>
<comment type="subcellular location">
    <subcellularLocation>
        <location evidence="1">Secreted</location>
    </subcellularLocation>
</comment>
<dbReference type="GO" id="GO:0005576">
    <property type="term" value="C:extracellular region"/>
    <property type="evidence" value="ECO:0007669"/>
    <property type="project" value="UniProtKB-SubCell"/>
</dbReference>
<reference evidence="7" key="1">
    <citation type="submission" date="2016-03" db="EMBL/GenBank/DDBJ databases">
        <title>Identification and analysis of Ixodes holocyclus Sal-15 like proteins.</title>
        <authorList>
            <person name="Rodriguez Valle M."/>
            <person name="Booth M."/>
            <person name="Barrero R."/>
            <person name="Lew Tabor A."/>
            <person name="Bellgard M."/>
        </authorList>
    </citation>
    <scope>NUCLEOTIDE SEQUENCE</scope>
</reference>
<keyword evidence="4" id="KW-0325">Glycoprotein</keyword>
<accession>A0A1S5R123</accession>
<sequence length="133" mass="14389">MKLVAILALCCLCCFHDARSADDNAPDAKGNPEFEKRLGLPDFIKQKTQLLAALLKICEDIRKKENTGVMSTQLTETNRVNLDNISFTNCTYVCKVGETPAGVHHLPKGTPCGNGKNECPEEGPCPISPPDGC</sequence>
<evidence type="ECO:0000256" key="4">
    <source>
        <dbReference type="ARBA" id="ARBA00023180"/>
    </source>
</evidence>
<dbReference type="AlphaFoldDB" id="A0A1S5R123"/>